<dbReference type="SUPFAM" id="SSF88946">
    <property type="entry name" value="Sigma2 domain of RNA polymerase sigma factors"/>
    <property type="match status" value="1"/>
</dbReference>
<keyword evidence="2" id="KW-0805">Transcription regulation</keyword>
<keyword evidence="3" id="KW-0731">Sigma factor</keyword>
<feature type="domain" description="RNA polymerase sigma-70 region 2" evidence="6">
    <location>
        <begin position="46"/>
        <end position="107"/>
    </location>
</feature>
<dbReference type="InterPro" id="IPR036388">
    <property type="entry name" value="WH-like_DNA-bd_sf"/>
</dbReference>
<accession>A0A2M9CCY7</accession>
<dbReference type="OrthoDB" id="3692620at2"/>
<protein>
    <submittedName>
        <fullName evidence="8">RNA polymerase sigma-70 factor (Sigma-E family)</fullName>
    </submittedName>
</protein>
<dbReference type="InterPro" id="IPR007627">
    <property type="entry name" value="RNA_pol_sigma70_r2"/>
</dbReference>
<proteinExistence type="inferred from homology"/>
<evidence type="ECO:0000256" key="2">
    <source>
        <dbReference type="ARBA" id="ARBA00023015"/>
    </source>
</evidence>
<dbReference type="Proteomes" id="UP000231693">
    <property type="component" value="Unassembled WGS sequence"/>
</dbReference>
<dbReference type="InterPro" id="IPR039425">
    <property type="entry name" value="RNA_pol_sigma-70-like"/>
</dbReference>
<keyword evidence="4" id="KW-0238">DNA-binding</keyword>
<evidence type="ECO:0000259" key="6">
    <source>
        <dbReference type="Pfam" id="PF04542"/>
    </source>
</evidence>
<sequence length="200" mass="22405">MNVPFGTAADLARATSATDTSTTDLRVEVTGLTKDEEFTAFMRSAGGSLHRAAYLLSGDRHRAEELVQHTLERTYRHWRTAREGDPLVYARRILTNLRIDTWRRTRRELLVDHTDPCAAPATRPGPGAEAAETVEARDAVVRALQTLPPRQRRIVVLRYMLDLSEAEVAHELDITVGTVKSTASRALARLRGSFDTWSIR</sequence>
<dbReference type="Gene3D" id="1.10.10.10">
    <property type="entry name" value="Winged helix-like DNA-binding domain superfamily/Winged helix DNA-binding domain"/>
    <property type="match status" value="1"/>
</dbReference>
<dbReference type="SUPFAM" id="SSF88659">
    <property type="entry name" value="Sigma3 and sigma4 domains of RNA polymerase sigma factors"/>
    <property type="match status" value="1"/>
</dbReference>
<dbReference type="AlphaFoldDB" id="A0A2M9CCY7"/>
<comment type="caution">
    <text evidence="8">The sequence shown here is derived from an EMBL/GenBank/DDBJ whole genome shotgun (WGS) entry which is preliminary data.</text>
</comment>
<dbReference type="GO" id="GO:0003677">
    <property type="term" value="F:DNA binding"/>
    <property type="evidence" value="ECO:0007669"/>
    <property type="project" value="UniProtKB-KW"/>
</dbReference>
<evidence type="ECO:0000256" key="1">
    <source>
        <dbReference type="ARBA" id="ARBA00010641"/>
    </source>
</evidence>
<dbReference type="NCBIfam" id="TIGR02937">
    <property type="entry name" value="sigma70-ECF"/>
    <property type="match status" value="1"/>
</dbReference>
<keyword evidence="5" id="KW-0804">Transcription</keyword>
<evidence type="ECO:0000313" key="8">
    <source>
        <dbReference type="EMBL" id="PJJ69255.1"/>
    </source>
</evidence>
<dbReference type="InterPro" id="IPR014284">
    <property type="entry name" value="RNA_pol_sigma-70_dom"/>
</dbReference>
<dbReference type="InterPro" id="IPR013249">
    <property type="entry name" value="RNA_pol_sigma70_r4_t2"/>
</dbReference>
<dbReference type="CDD" id="cd06171">
    <property type="entry name" value="Sigma70_r4"/>
    <property type="match status" value="1"/>
</dbReference>
<dbReference type="Gene3D" id="1.10.1740.10">
    <property type="match status" value="1"/>
</dbReference>
<dbReference type="InterPro" id="IPR014325">
    <property type="entry name" value="RNA_pol_sigma-E_actinobac"/>
</dbReference>
<feature type="domain" description="RNA polymerase sigma factor 70 region 4 type 2" evidence="7">
    <location>
        <begin position="138"/>
        <end position="190"/>
    </location>
</feature>
<dbReference type="PANTHER" id="PTHR43133">
    <property type="entry name" value="RNA POLYMERASE ECF-TYPE SIGMA FACTO"/>
    <property type="match status" value="1"/>
</dbReference>
<dbReference type="InterPro" id="IPR013325">
    <property type="entry name" value="RNA_pol_sigma_r2"/>
</dbReference>
<dbReference type="RefSeq" id="WP_100423914.1">
    <property type="nucleotide sequence ID" value="NZ_BOOX01000005.1"/>
</dbReference>
<evidence type="ECO:0000256" key="4">
    <source>
        <dbReference type="ARBA" id="ARBA00023125"/>
    </source>
</evidence>
<name>A0A2M9CCY7_9CELL</name>
<evidence type="ECO:0000256" key="3">
    <source>
        <dbReference type="ARBA" id="ARBA00023082"/>
    </source>
</evidence>
<dbReference type="GO" id="GO:0006352">
    <property type="term" value="P:DNA-templated transcription initiation"/>
    <property type="evidence" value="ECO:0007669"/>
    <property type="project" value="InterPro"/>
</dbReference>
<reference evidence="8 9" key="1">
    <citation type="submission" date="2017-11" db="EMBL/GenBank/DDBJ databases">
        <title>Genomic Encyclopedia of Archaeal and Bacterial Type Strains, Phase II (KMG-II): From Individual Species to Whole Genera.</title>
        <authorList>
            <person name="Goeker M."/>
        </authorList>
    </citation>
    <scope>NUCLEOTIDE SEQUENCE [LARGE SCALE GENOMIC DNA]</scope>
    <source>
        <strain evidence="8 9">DSM 25478</strain>
    </source>
</reference>
<dbReference type="Pfam" id="PF08281">
    <property type="entry name" value="Sigma70_r4_2"/>
    <property type="match status" value="1"/>
</dbReference>
<gene>
    <name evidence="8" type="ORF">CLV28_2718</name>
</gene>
<dbReference type="Pfam" id="PF04542">
    <property type="entry name" value="Sigma70_r2"/>
    <property type="match status" value="1"/>
</dbReference>
<comment type="similarity">
    <text evidence="1">Belongs to the sigma-70 factor family. ECF subfamily.</text>
</comment>
<evidence type="ECO:0000313" key="9">
    <source>
        <dbReference type="Proteomes" id="UP000231693"/>
    </source>
</evidence>
<dbReference type="EMBL" id="PGFE01000005">
    <property type="protein sequence ID" value="PJJ69255.1"/>
    <property type="molecule type" value="Genomic_DNA"/>
</dbReference>
<evidence type="ECO:0000256" key="5">
    <source>
        <dbReference type="ARBA" id="ARBA00023163"/>
    </source>
</evidence>
<dbReference type="NCBIfam" id="TIGR02983">
    <property type="entry name" value="SigE-fam_strep"/>
    <property type="match status" value="1"/>
</dbReference>
<organism evidence="8 9">
    <name type="scientific">Sediminihabitans luteus</name>
    <dbReference type="NCBI Taxonomy" id="1138585"/>
    <lineage>
        <taxon>Bacteria</taxon>
        <taxon>Bacillati</taxon>
        <taxon>Actinomycetota</taxon>
        <taxon>Actinomycetes</taxon>
        <taxon>Micrococcales</taxon>
        <taxon>Cellulomonadaceae</taxon>
        <taxon>Sediminihabitans</taxon>
    </lineage>
</organism>
<evidence type="ECO:0000259" key="7">
    <source>
        <dbReference type="Pfam" id="PF08281"/>
    </source>
</evidence>
<keyword evidence="9" id="KW-1185">Reference proteome</keyword>
<dbReference type="GO" id="GO:0016987">
    <property type="term" value="F:sigma factor activity"/>
    <property type="evidence" value="ECO:0007669"/>
    <property type="project" value="UniProtKB-KW"/>
</dbReference>
<dbReference type="PANTHER" id="PTHR43133:SF50">
    <property type="entry name" value="ECF RNA POLYMERASE SIGMA FACTOR SIGM"/>
    <property type="match status" value="1"/>
</dbReference>
<dbReference type="InterPro" id="IPR013324">
    <property type="entry name" value="RNA_pol_sigma_r3/r4-like"/>
</dbReference>